<reference evidence="2" key="1">
    <citation type="submission" date="2018-11" db="EMBL/GenBank/DDBJ databases">
        <authorList>
            <consortium name="Pathogen Informatics"/>
        </authorList>
    </citation>
    <scope>NUCLEOTIDE SEQUENCE</scope>
</reference>
<feature type="compositionally biased region" description="Polar residues" evidence="1">
    <location>
        <begin position="180"/>
        <end position="200"/>
    </location>
</feature>
<dbReference type="AlphaFoldDB" id="A0A448WAX1"/>
<feature type="compositionally biased region" description="Basic residues" evidence="1">
    <location>
        <begin position="225"/>
        <end position="243"/>
    </location>
</feature>
<dbReference type="EMBL" id="CAAALY010001415">
    <property type="protein sequence ID" value="VEL07288.1"/>
    <property type="molecule type" value="Genomic_DNA"/>
</dbReference>
<organism evidence="2 3">
    <name type="scientific">Protopolystoma xenopodis</name>
    <dbReference type="NCBI Taxonomy" id="117903"/>
    <lineage>
        <taxon>Eukaryota</taxon>
        <taxon>Metazoa</taxon>
        <taxon>Spiralia</taxon>
        <taxon>Lophotrochozoa</taxon>
        <taxon>Platyhelminthes</taxon>
        <taxon>Monogenea</taxon>
        <taxon>Polyopisthocotylea</taxon>
        <taxon>Polystomatidea</taxon>
        <taxon>Polystomatidae</taxon>
        <taxon>Protopolystoma</taxon>
    </lineage>
</organism>
<feature type="compositionally biased region" description="Low complexity" evidence="1">
    <location>
        <begin position="315"/>
        <end position="330"/>
    </location>
</feature>
<feature type="compositionally biased region" description="Basic and acidic residues" evidence="1">
    <location>
        <begin position="212"/>
        <end position="224"/>
    </location>
</feature>
<evidence type="ECO:0000313" key="2">
    <source>
        <dbReference type="EMBL" id="VEL07288.1"/>
    </source>
</evidence>
<evidence type="ECO:0000256" key="1">
    <source>
        <dbReference type="SAM" id="MobiDB-lite"/>
    </source>
</evidence>
<protein>
    <submittedName>
        <fullName evidence="2">Uncharacterized protein</fullName>
    </submittedName>
</protein>
<gene>
    <name evidence="2" type="ORF">PXEA_LOCUS728</name>
</gene>
<accession>A0A448WAX1</accession>
<feature type="compositionally biased region" description="Basic and acidic residues" evidence="1">
    <location>
        <begin position="272"/>
        <end position="287"/>
    </location>
</feature>
<feature type="region of interest" description="Disordered" evidence="1">
    <location>
        <begin position="42"/>
        <end position="383"/>
    </location>
</feature>
<feature type="compositionally biased region" description="Polar residues" evidence="1">
    <location>
        <begin position="370"/>
        <end position="383"/>
    </location>
</feature>
<proteinExistence type="predicted"/>
<feature type="region of interest" description="Disordered" evidence="1">
    <location>
        <begin position="1"/>
        <end position="23"/>
    </location>
</feature>
<feature type="compositionally biased region" description="Polar residues" evidence="1">
    <location>
        <begin position="61"/>
        <end position="80"/>
    </location>
</feature>
<feature type="region of interest" description="Disordered" evidence="1">
    <location>
        <begin position="395"/>
        <end position="417"/>
    </location>
</feature>
<feature type="compositionally biased region" description="Basic and acidic residues" evidence="1">
    <location>
        <begin position="296"/>
        <end position="308"/>
    </location>
</feature>
<feature type="compositionally biased region" description="Low complexity" evidence="1">
    <location>
        <begin position="399"/>
        <end position="413"/>
    </location>
</feature>
<feature type="compositionally biased region" description="Low complexity" evidence="1">
    <location>
        <begin position="42"/>
        <end position="60"/>
    </location>
</feature>
<comment type="caution">
    <text evidence="2">The sequence shown here is derived from an EMBL/GenBank/DDBJ whole genome shotgun (WGS) entry which is preliminary data.</text>
</comment>
<dbReference type="Proteomes" id="UP000784294">
    <property type="component" value="Unassembled WGS sequence"/>
</dbReference>
<evidence type="ECO:0000313" key="3">
    <source>
        <dbReference type="Proteomes" id="UP000784294"/>
    </source>
</evidence>
<sequence>MHGSTDDEYEDDEDGEDYLDDDIVIPDIVPDISVASVLLVPVATPPSSSSSSPAHLVSSSGLTTSSMPTCSSPDPNSAKSTACIFNDTGASASSRPLPVPEAAEVPSQSRLPDTDRLPLTSSLAPPLVITDASASSSSLQPAQGVNSDSGGSGSSAGSRDSHMVTSSVSLLSRRKPLGKPTQQATPLSAETQSTAASGLQQLAIDKLPAKSKAKERERDKEKEKEKHRKEKEKRKEKKAKKAKEKMMEVIANSKPIKQESKPNEQENGFSGGEDHWILTKKSSRQEKVSPGAGIVDFKKISSSDDNGARLKLHCSNSSAPSVTASSEVPAGRNSGKERSSRIGGHPLLPSRIIRRKQPVSVLATPLTDRPSLQGSPNSACVSQSRGIAPTLVTLADADSTTSTTTAPVCTSTSENAPSSLLNAADFTSNSSFSESQLTNDALANFYPDKSGQ</sequence>
<keyword evidence="3" id="KW-1185">Reference proteome</keyword>
<name>A0A448WAX1_9PLAT</name>